<evidence type="ECO:0000313" key="2">
    <source>
        <dbReference type="EMBL" id="GMF09372.1"/>
    </source>
</evidence>
<gene>
    <name evidence="2" type="ORF">Plil01_000028000</name>
</gene>
<keyword evidence="1" id="KW-0175">Coiled coil</keyword>
<accession>A0A9W6WLV5</accession>
<dbReference type="EMBL" id="BSXW01000009">
    <property type="protein sequence ID" value="GMF09372.1"/>
    <property type="molecule type" value="Genomic_DNA"/>
</dbReference>
<keyword evidence="3" id="KW-1185">Reference proteome</keyword>
<name>A0A9W6WLV5_9STRA</name>
<dbReference type="Gene3D" id="1.20.1270.60">
    <property type="entry name" value="Arfaptin homology (AH) domain/BAR domain"/>
    <property type="match status" value="1"/>
</dbReference>
<dbReference type="InterPro" id="IPR027267">
    <property type="entry name" value="AH/BAR_dom_sf"/>
</dbReference>
<organism evidence="2 3">
    <name type="scientific">Phytophthora lilii</name>
    <dbReference type="NCBI Taxonomy" id="2077276"/>
    <lineage>
        <taxon>Eukaryota</taxon>
        <taxon>Sar</taxon>
        <taxon>Stramenopiles</taxon>
        <taxon>Oomycota</taxon>
        <taxon>Peronosporomycetes</taxon>
        <taxon>Peronosporales</taxon>
        <taxon>Peronosporaceae</taxon>
        <taxon>Phytophthora</taxon>
    </lineage>
</organism>
<evidence type="ECO:0000313" key="3">
    <source>
        <dbReference type="Proteomes" id="UP001165083"/>
    </source>
</evidence>
<proteinExistence type="predicted"/>
<dbReference type="Proteomes" id="UP001165083">
    <property type="component" value="Unassembled WGS sequence"/>
</dbReference>
<evidence type="ECO:0000256" key="1">
    <source>
        <dbReference type="SAM" id="Coils"/>
    </source>
</evidence>
<comment type="caution">
    <text evidence="2">The sequence shown here is derived from an EMBL/GenBank/DDBJ whole genome shotgun (WGS) entry which is preliminary data.</text>
</comment>
<reference evidence="2" key="1">
    <citation type="submission" date="2023-04" db="EMBL/GenBank/DDBJ databases">
        <title>Phytophthora lilii NBRC 32176.</title>
        <authorList>
            <person name="Ichikawa N."/>
            <person name="Sato H."/>
            <person name="Tonouchi N."/>
        </authorList>
    </citation>
    <scope>NUCLEOTIDE SEQUENCE</scope>
    <source>
        <strain evidence="2">NBRC 32176</strain>
    </source>
</reference>
<feature type="coiled-coil region" evidence="1">
    <location>
        <begin position="9"/>
        <end position="114"/>
    </location>
</feature>
<sequence>MEQDYAVLVEKLDKEKENHAATARDLQVQLATLKRETRVALSKALRELSKAQKKRDAYKRKCLEIHENYKQLVEETKRREVKLLQSRQEHTAELQQLLAQLSEAESDKTALMQRQIELGFPPPNAVTKKVRQHKCFYDYRKGCVCDRSNLTR</sequence>
<dbReference type="OrthoDB" id="10515937at2759"/>
<protein>
    <submittedName>
        <fullName evidence="2">Unnamed protein product</fullName>
    </submittedName>
</protein>
<dbReference type="AlphaFoldDB" id="A0A9W6WLV5"/>